<comment type="caution">
    <text evidence="2">The sequence shown here is derived from an EMBL/GenBank/DDBJ whole genome shotgun (WGS) entry which is preliminary data.</text>
</comment>
<evidence type="ECO:0000256" key="1">
    <source>
        <dbReference type="SAM" id="MobiDB-lite"/>
    </source>
</evidence>
<keyword evidence="3" id="KW-1185">Reference proteome</keyword>
<reference evidence="2" key="1">
    <citation type="submission" date="2021-02" db="EMBL/GenBank/DDBJ databases">
        <authorList>
            <person name="Dougan E. K."/>
            <person name="Rhodes N."/>
            <person name="Thang M."/>
            <person name="Chan C."/>
        </authorList>
    </citation>
    <scope>NUCLEOTIDE SEQUENCE</scope>
</reference>
<proteinExistence type="predicted"/>
<accession>A0A812J9Z5</accession>
<evidence type="ECO:0000313" key="3">
    <source>
        <dbReference type="Proteomes" id="UP000604046"/>
    </source>
</evidence>
<dbReference type="EMBL" id="CAJNDS010000377">
    <property type="protein sequence ID" value="CAE7199069.1"/>
    <property type="molecule type" value="Genomic_DNA"/>
</dbReference>
<protein>
    <submittedName>
        <fullName evidence="2">Uncharacterized protein</fullName>
    </submittedName>
</protein>
<name>A0A812J9Z5_9DINO</name>
<gene>
    <name evidence="2" type="ORF">SNAT2548_LOCUS5807</name>
</gene>
<evidence type="ECO:0000313" key="2">
    <source>
        <dbReference type="EMBL" id="CAE7199069.1"/>
    </source>
</evidence>
<feature type="region of interest" description="Disordered" evidence="1">
    <location>
        <begin position="31"/>
        <end position="101"/>
    </location>
</feature>
<dbReference type="AlphaFoldDB" id="A0A812J9Z5"/>
<feature type="compositionally biased region" description="Basic and acidic residues" evidence="1">
    <location>
        <begin position="86"/>
        <end position="101"/>
    </location>
</feature>
<dbReference type="Proteomes" id="UP000604046">
    <property type="component" value="Unassembled WGS sequence"/>
</dbReference>
<organism evidence="2 3">
    <name type="scientific">Symbiodinium natans</name>
    <dbReference type="NCBI Taxonomy" id="878477"/>
    <lineage>
        <taxon>Eukaryota</taxon>
        <taxon>Sar</taxon>
        <taxon>Alveolata</taxon>
        <taxon>Dinophyceae</taxon>
        <taxon>Suessiales</taxon>
        <taxon>Symbiodiniaceae</taxon>
        <taxon>Symbiodinium</taxon>
    </lineage>
</organism>
<sequence>MRKTACNRAHVCFNPVSFRAVDRFAEQSLQSHESLREPNEGFASLGKDAKKAGWVQSETRRENAGAVRYPHVRPVLSGGEKKKRKEKDGGLRKEKKTSQDY</sequence>